<dbReference type="GO" id="GO:0005829">
    <property type="term" value="C:cytosol"/>
    <property type="evidence" value="ECO:0007669"/>
    <property type="project" value="TreeGrafter"/>
</dbReference>
<keyword evidence="8 18" id="KW-0436">Ligase</keyword>
<dbReference type="RefSeq" id="WP_258332272.1">
    <property type="nucleotide sequence ID" value="NZ_JAPTGG010000010.1"/>
</dbReference>
<protein>
    <recommendedName>
        <fullName evidence="6 18">D-alanine--D-alanine ligase</fullName>
        <ecNumber evidence="6 18">6.3.2.4</ecNumber>
    </recommendedName>
    <alternativeName>
        <fullName evidence="18">D-Ala-D-Ala ligase</fullName>
    </alternativeName>
    <alternativeName>
        <fullName evidence="18">D-alanylalanine synthetase</fullName>
    </alternativeName>
</protein>
<dbReference type="Gene3D" id="3.30.1490.20">
    <property type="entry name" value="ATP-grasp fold, A domain"/>
    <property type="match status" value="1"/>
</dbReference>
<evidence type="ECO:0000256" key="5">
    <source>
        <dbReference type="ARBA" id="ARBA00010871"/>
    </source>
</evidence>
<feature type="active site" evidence="19">
    <location>
        <position position="147"/>
    </location>
</feature>
<dbReference type="Pfam" id="PF07478">
    <property type="entry name" value="Dala_Dala_lig_C"/>
    <property type="match status" value="1"/>
</dbReference>
<sequence>MLAERLTSPVAVLLGGTSAERDISLQSGNAVLKALHNKGIEAVAIDTAEPGWVQALIADYQHVFIALHGIKGEDGTVQGLLEMLGISYTGSGVMASALAMDKMRCKQLWAGVGLPTPEFAHLQADSDWAGLMAQWGEAMVKPAHEGSSLGMAKVDSAEQLEKAYHFAEQYDDVVIAERWINGAEFTVAVLAGAALPPIRLETENSFYDYEAKYISNDTKYICPCGLAPEQEQQLKQLAEQAFASIGCSGWGRVDFMQDEQGEFYLLEVNTVPGMTSHSLVPMAAKAVGMSFDDLVENILALSLEA</sequence>
<keyword evidence="16 18" id="KW-0961">Cell wall biogenesis/degradation</keyword>
<evidence type="ECO:0000256" key="14">
    <source>
        <dbReference type="ARBA" id="ARBA00022984"/>
    </source>
</evidence>
<comment type="cofactor">
    <cofactor evidence="1">
        <name>Mn(2+)</name>
        <dbReference type="ChEBI" id="CHEBI:29035"/>
    </cofactor>
</comment>
<evidence type="ECO:0000256" key="7">
    <source>
        <dbReference type="ARBA" id="ARBA00022490"/>
    </source>
</evidence>
<dbReference type="NCBIfam" id="NF002378">
    <property type="entry name" value="PRK01372.1"/>
    <property type="match status" value="1"/>
</dbReference>
<organism evidence="23 24">
    <name type="scientific">Dasania phycosphaerae</name>
    <dbReference type="NCBI Taxonomy" id="2950436"/>
    <lineage>
        <taxon>Bacteria</taxon>
        <taxon>Pseudomonadati</taxon>
        <taxon>Pseudomonadota</taxon>
        <taxon>Gammaproteobacteria</taxon>
        <taxon>Cellvibrionales</taxon>
        <taxon>Spongiibacteraceae</taxon>
        <taxon>Dasania</taxon>
    </lineage>
</organism>
<dbReference type="InterPro" id="IPR000291">
    <property type="entry name" value="D-Ala_lig_Van_CS"/>
</dbReference>
<dbReference type="Gene3D" id="3.30.470.20">
    <property type="entry name" value="ATP-grasp fold, B domain"/>
    <property type="match status" value="1"/>
</dbReference>
<dbReference type="PROSITE" id="PS00843">
    <property type="entry name" value="DALA_DALA_LIGASE_1"/>
    <property type="match status" value="1"/>
</dbReference>
<accession>A0A9J6RPM0</accession>
<dbReference type="Gene3D" id="3.40.50.20">
    <property type="match status" value="1"/>
</dbReference>
<keyword evidence="13 18" id="KW-0133">Cell shape</keyword>
<keyword evidence="12 20" id="KW-0460">Magnesium</keyword>
<name>A0A9J6RPM0_9GAMM</name>
<keyword evidence="7 18" id="KW-0963">Cytoplasm</keyword>
<dbReference type="PANTHER" id="PTHR23132:SF23">
    <property type="entry name" value="D-ALANINE--D-ALANINE LIGASE B"/>
    <property type="match status" value="1"/>
</dbReference>
<evidence type="ECO:0000256" key="6">
    <source>
        <dbReference type="ARBA" id="ARBA00012216"/>
    </source>
</evidence>
<keyword evidence="10 21" id="KW-0547">Nucleotide-binding</keyword>
<dbReference type="SUPFAM" id="SSF52440">
    <property type="entry name" value="PreATP-grasp domain"/>
    <property type="match status" value="1"/>
</dbReference>
<reference evidence="23 24" key="1">
    <citation type="submission" date="2022-12" db="EMBL/GenBank/DDBJ databases">
        <title>Dasania phycosphaerae sp. nov., isolated from particulate material of the south coast of Korea.</title>
        <authorList>
            <person name="Jiang Y."/>
        </authorList>
    </citation>
    <scope>NUCLEOTIDE SEQUENCE [LARGE SCALE GENOMIC DNA]</scope>
    <source>
        <strain evidence="23 24">GY-19</strain>
    </source>
</reference>
<comment type="function">
    <text evidence="2 18">Cell wall formation.</text>
</comment>
<dbReference type="GO" id="GO:0008716">
    <property type="term" value="F:D-alanine-D-alanine ligase activity"/>
    <property type="evidence" value="ECO:0007669"/>
    <property type="project" value="UniProtKB-UniRule"/>
</dbReference>
<gene>
    <name evidence="18" type="primary">ddl</name>
    <name evidence="23" type="ORF">O0V09_12990</name>
</gene>
<comment type="subcellular location">
    <subcellularLocation>
        <location evidence="3 18">Cytoplasm</location>
    </subcellularLocation>
</comment>
<keyword evidence="9 20" id="KW-0479">Metal-binding</keyword>
<dbReference type="InterPro" id="IPR011095">
    <property type="entry name" value="Dala_Dala_lig_C"/>
</dbReference>
<comment type="cofactor">
    <cofactor evidence="20">
        <name>Mg(2+)</name>
        <dbReference type="ChEBI" id="CHEBI:18420"/>
    </cofactor>
    <cofactor evidence="20">
        <name>Mn(2+)</name>
        <dbReference type="ChEBI" id="CHEBI:29035"/>
    </cofactor>
    <text evidence="20">Binds 2 magnesium or manganese ions per subunit.</text>
</comment>
<evidence type="ECO:0000256" key="19">
    <source>
        <dbReference type="PIRSR" id="PIRSR039102-1"/>
    </source>
</evidence>
<keyword evidence="14 18" id="KW-0573">Peptidoglycan synthesis</keyword>
<evidence type="ECO:0000256" key="21">
    <source>
        <dbReference type="PROSITE-ProRule" id="PRU00409"/>
    </source>
</evidence>
<proteinExistence type="inferred from homology"/>
<dbReference type="InterPro" id="IPR013815">
    <property type="entry name" value="ATP_grasp_subdomain_1"/>
</dbReference>
<evidence type="ECO:0000256" key="11">
    <source>
        <dbReference type="ARBA" id="ARBA00022840"/>
    </source>
</evidence>
<dbReference type="PROSITE" id="PS50975">
    <property type="entry name" value="ATP_GRASP"/>
    <property type="match status" value="1"/>
</dbReference>
<evidence type="ECO:0000313" key="23">
    <source>
        <dbReference type="EMBL" id="MCZ0866120.1"/>
    </source>
</evidence>
<comment type="pathway">
    <text evidence="4 18">Cell wall biogenesis; peptidoglycan biosynthesis.</text>
</comment>
<evidence type="ECO:0000256" key="20">
    <source>
        <dbReference type="PIRSR" id="PIRSR039102-3"/>
    </source>
</evidence>
<dbReference type="FunFam" id="3.30.470.20:FF:000008">
    <property type="entry name" value="D-alanine--D-alanine ligase"/>
    <property type="match status" value="1"/>
</dbReference>
<comment type="similarity">
    <text evidence="5 18">Belongs to the D-alanine--D-alanine ligase family.</text>
</comment>
<dbReference type="Pfam" id="PF01820">
    <property type="entry name" value="Dala_Dala_lig_N"/>
    <property type="match status" value="1"/>
</dbReference>
<dbReference type="GO" id="GO:0005524">
    <property type="term" value="F:ATP binding"/>
    <property type="evidence" value="ECO:0007669"/>
    <property type="project" value="UniProtKB-UniRule"/>
</dbReference>
<dbReference type="PANTHER" id="PTHR23132">
    <property type="entry name" value="D-ALANINE--D-ALANINE LIGASE"/>
    <property type="match status" value="1"/>
</dbReference>
<dbReference type="EC" id="6.3.2.4" evidence="6 18"/>
<evidence type="ECO:0000259" key="22">
    <source>
        <dbReference type="PROSITE" id="PS50975"/>
    </source>
</evidence>
<dbReference type="PIRSF" id="PIRSF039102">
    <property type="entry name" value="Ddl/VanB"/>
    <property type="match status" value="1"/>
</dbReference>
<evidence type="ECO:0000313" key="24">
    <source>
        <dbReference type="Proteomes" id="UP001069090"/>
    </source>
</evidence>
<dbReference type="InterPro" id="IPR005905">
    <property type="entry name" value="D_ala_D_ala"/>
</dbReference>
<evidence type="ECO:0000256" key="4">
    <source>
        <dbReference type="ARBA" id="ARBA00004752"/>
    </source>
</evidence>
<evidence type="ECO:0000256" key="10">
    <source>
        <dbReference type="ARBA" id="ARBA00022741"/>
    </source>
</evidence>
<dbReference type="Proteomes" id="UP001069090">
    <property type="component" value="Unassembled WGS sequence"/>
</dbReference>
<feature type="binding site" evidence="20">
    <location>
        <position position="254"/>
    </location>
    <ligand>
        <name>Mg(2+)</name>
        <dbReference type="ChEBI" id="CHEBI:18420"/>
        <label>1</label>
    </ligand>
</feature>
<dbReference type="InterPro" id="IPR011127">
    <property type="entry name" value="Dala_Dala_lig_N"/>
</dbReference>
<dbReference type="PROSITE" id="PS00844">
    <property type="entry name" value="DALA_DALA_LIGASE_2"/>
    <property type="match status" value="1"/>
</dbReference>
<feature type="binding site" evidence="20">
    <location>
        <position position="267"/>
    </location>
    <ligand>
        <name>Mg(2+)</name>
        <dbReference type="ChEBI" id="CHEBI:18420"/>
        <label>2</label>
    </ligand>
</feature>
<evidence type="ECO:0000256" key="15">
    <source>
        <dbReference type="ARBA" id="ARBA00023211"/>
    </source>
</evidence>
<dbReference type="NCBIfam" id="TIGR01205">
    <property type="entry name" value="D_ala_D_alaTIGR"/>
    <property type="match status" value="1"/>
</dbReference>
<keyword evidence="11 21" id="KW-0067">ATP-binding</keyword>
<evidence type="ECO:0000256" key="2">
    <source>
        <dbReference type="ARBA" id="ARBA00003921"/>
    </source>
</evidence>
<feature type="domain" description="ATP-grasp" evidence="22">
    <location>
        <begin position="106"/>
        <end position="300"/>
    </location>
</feature>
<evidence type="ECO:0000256" key="16">
    <source>
        <dbReference type="ARBA" id="ARBA00023316"/>
    </source>
</evidence>
<evidence type="ECO:0000256" key="17">
    <source>
        <dbReference type="ARBA" id="ARBA00047614"/>
    </source>
</evidence>
<comment type="caution">
    <text evidence="23">The sequence shown here is derived from an EMBL/GenBank/DDBJ whole genome shotgun (WGS) entry which is preliminary data.</text>
</comment>
<dbReference type="EMBL" id="JAPTGG010000010">
    <property type="protein sequence ID" value="MCZ0866120.1"/>
    <property type="molecule type" value="Genomic_DNA"/>
</dbReference>
<dbReference type="SUPFAM" id="SSF56059">
    <property type="entry name" value="Glutathione synthetase ATP-binding domain-like"/>
    <property type="match status" value="1"/>
</dbReference>
<feature type="binding site" evidence="20">
    <location>
        <position position="267"/>
    </location>
    <ligand>
        <name>Mg(2+)</name>
        <dbReference type="ChEBI" id="CHEBI:18420"/>
        <label>1</label>
    </ligand>
</feature>
<keyword evidence="15 20" id="KW-0464">Manganese</keyword>
<evidence type="ECO:0000256" key="1">
    <source>
        <dbReference type="ARBA" id="ARBA00001936"/>
    </source>
</evidence>
<keyword evidence="24" id="KW-1185">Reference proteome</keyword>
<dbReference type="HAMAP" id="MF_00047">
    <property type="entry name" value="Dala_Dala_lig"/>
    <property type="match status" value="1"/>
</dbReference>
<dbReference type="InterPro" id="IPR016185">
    <property type="entry name" value="PreATP-grasp_dom_sf"/>
</dbReference>
<dbReference type="GO" id="GO:0008360">
    <property type="term" value="P:regulation of cell shape"/>
    <property type="evidence" value="ECO:0007669"/>
    <property type="project" value="UniProtKB-KW"/>
</dbReference>
<comment type="catalytic activity">
    <reaction evidence="17 18">
        <text>2 D-alanine + ATP = D-alanyl-D-alanine + ADP + phosphate + H(+)</text>
        <dbReference type="Rhea" id="RHEA:11224"/>
        <dbReference type="ChEBI" id="CHEBI:15378"/>
        <dbReference type="ChEBI" id="CHEBI:30616"/>
        <dbReference type="ChEBI" id="CHEBI:43474"/>
        <dbReference type="ChEBI" id="CHEBI:57416"/>
        <dbReference type="ChEBI" id="CHEBI:57822"/>
        <dbReference type="ChEBI" id="CHEBI:456216"/>
        <dbReference type="EC" id="6.3.2.4"/>
    </reaction>
</comment>
<dbReference type="InterPro" id="IPR011761">
    <property type="entry name" value="ATP-grasp"/>
</dbReference>
<dbReference type="GO" id="GO:0046872">
    <property type="term" value="F:metal ion binding"/>
    <property type="evidence" value="ECO:0007669"/>
    <property type="project" value="UniProtKB-KW"/>
</dbReference>
<feature type="active site" evidence="19">
    <location>
        <position position="278"/>
    </location>
</feature>
<evidence type="ECO:0000256" key="18">
    <source>
        <dbReference type="HAMAP-Rule" id="MF_00047"/>
    </source>
</evidence>
<evidence type="ECO:0000256" key="9">
    <source>
        <dbReference type="ARBA" id="ARBA00022723"/>
    </source>
</evidence>
<dbReference type="AlphaFoldDB" id="A0A9J6RPM0"/>
<dbReference type="GO" id="GO:0071555">
    <property type="term" value="P:cell wall organization"/>
    <property type="evidence" value="ECO:0007669"/>
    <property type="project" value="UniProtKB-KW"/>
</dbReference>
<evidence type="ECO:0000256" key="12">
    <source>
        <dbReference type="ARBA" id="ARBA00022842"/>
    </source>
</evidence>
<feature type="active site" evidence="19">
    <location>
        <position position="20"/>
    </location>
</feature>
<evidence type="ECO:0000256" key="8">
    <source>
        <dbReference type="ARBA" id="ARBA00022598"/>
    </source>
</evidence>
<evidence type="ECO:0000256" key="3">
    <source>
        <dbReference type="ARBA" id="ARBA00004496"/>
    </source>
</evidence>
<feature type="binding site" evidence="20">
    <location>
        <position position="269"/>
    </location>
    <ligand>
        <name>Mg(2+)</name>
        <dbReference type="ChEBI" id="CHEBI:18420"/>
        <label>2</label>
    </ligand>
</feature>
<dbReference type="GO" id="GO:0009252">
    <property type="term" value="P:peptidoglycan biosynthetic process"/>
    <property type="evidence" value="ECO:0007669"/>
    <property type="project" value="UniProtKB-UniRule"/>
</dbReference>
<evidence type="ECO:0000256" key="13">
    <source>
        <dbReference type="ARBA" id="ARBA00022960"/>
    </source>
</evidence>